<keyword evidence="2" id="KW-1185">Reference proteome</keyword>
<dbReference type="Proteomes" id="UP000321570">
    <property type="component" value="Unassembled WGS sequence"/>
</dbReference>
<protein>
    <submittedName>
        <fullName evidence="1">Uncharacterized protein</fullName>
    </submittedName>
</protein>
<name>A0A564YC10_HYMDI</name>
<reference evidence="1 2" key="1">
    <citation type="submission" date="2019-07" db="EMBL/GenBank/DDBJ databases">
        <authorList>
            <person name="Jastrzebski P J."/>
            <person name="Paukszto L."/>
            <person name="Jastrzebski P J."/>
        </authorList>
    </citation>
    <scope>NUCLEOTIDE SEQUENCE [LARGE SCALE GENOMIC DNA]</scope>
    <source>
        <strain evidence="1 2">WMS-il1</strain>
    </source>
</reference>
<sequence>MCLQLASSHFSESKRIFMSTKILLITEYAKRPARSVARPHFPEHSEAREIPSVSLCSTVNSINFST</sequence>
<gene>
    <name evidence="1" type="ORF">WMSIL1_LOCUS4807</name>
</gene>
<evidence type="ECO:0000313" key="1">
    <source>
        <dbReference type="EMBL" id="VUZ44817.1"/>
    </source>
</evidence>
<proteinExistence type="predicted"/>
<organism evidence="1 2">
    <name type="scientific">Hymenolepis diminuta</name>
    <name type="common">Rat tapeworm</name>
    <dbReference type="NCBI Taxonomy" id="6216"/>
    <lineage>
        <taxon>Eukaryota</taxon>
        <taxon>Metazoa</taxon>
        <taxon>Spiralia</taxon>
        <taxon>Lophotrochozoa</taxon>
        <taxon>Platyhelminthes</taxon>
        <taxon>Cestoda</taxon>
        <taxon>Eucestoda</taxon>
        <taxon>Cyclophyllidea</taxon>
        <taxon>Hymenolepididae</taxon>
        <taxon>Hymenolepis</taxon>
    </lineage>
</organism>
<accession>A0A564YC10</accession>
<dbReference type="EMBL" id="CABIJS010000144">
    <property type="protein sequence ID" value="VUZ44817.1"/>
    <property type="molecule type" value="Genomic_DNA"/>
</dbReference>
<evidence type="ECO:0000313" key="2">
    <source>
        <dbReference type="Proteomes" id="UP000321570"/>
    </source>
</evidence>
<dbReference type="AlphaFoldDB" id="A0A564YC10"/>